<dbReference type="Pfam" id="PF00300">
    <property type="entry name" value="His_Phos_1"/>
    <property type="match status" value="1"/>
</dbReference>
<dbReference type="AlphaFoldDB" id="A0A5M8Q793"/>
<evidence type="ECO:0000313" key="1">
    <source>
        <dbReference type="EMBL" id="KAA6431795.1"/>
    </source>
</evidence>
<dbReference type="Proteomes" id="UP001570846">
    <property type="component" value="Unassembled WGS sequence"/>
</dbReference>
<gene>
    <name evidence="2" type="ORF">ACD591_10590</name>
    <name evidence="1" type="ORF">FOE74_16900</name>
</gene>
<evidence type="ECO:0000313" key="2">
    <source>
        <dbReference type="EMBL" id="MFA1771740.1"/>
    </source>
</evidence>
<evidence type="ECO:0000313" key="4">
    <source>
        <dbReference type="Proteomes" id="UP001570846"/>
    </source>
</evidence>
<dbReference type="PANTHER" id="PTHR47623">
    <property type="entry name" value="OS09G0287300 PROTEIN"/>
    <property type="match status" value="1"/>
</dbReference>
<dbReference type="SMART" id="SM00855">
    <property type="entry name" value="PGAM"/>
    <property type="match status" value="1"/>
</dbReference>
<dbReference type="Gene3D" id="3.40.50.1240">
    <property type="entry name" value="Phosphoglycerate mutase-like"/>
    <property type="match status" value="1"/>
</dbReference>
<dbReference type="SUPFAM" id="SSF53254">
    <property type="entry name" value="Phosphoglycerate mutase-like"/>
    <property type="match status" value="1"/>
</dbReference>
<dbReference type="OrthoDB" id="9810154at2"/>
<name>A0A5M8Q793_9BACT</name>
<keyword evidence="4" id="KW-1185">Reference proteome</keyword>
<evidence type="ECO:0000313" key="3">
    <source>
        <dbReference type="Proteomes" id="UP000323866"/>
    </source>
</evidence>
<sequence>MKNLLLMRHATAADKAIGQLDIDREISLLGQRQAGEAGLWLKDQKLQPDLILCSPAVRTQMTLENVVEQLGRKVPVQLEHDLYYGSESDLLSLLHGVAEEADTVLVIGHNPTISFFASDLAHEEVNFQPATIAHLHYNGFSWENLRANTCKLHGLYRE</sequence>
<reference evidence="1 3" key="2">
    <citation type="submission" date="2019-09" db="EMBL/GenBank/DDBJ databases">
        <title>A bacterium isolated from glacier soil.</title>
        <authorList>
            <person name="Liu Q."/>
        </authorList>
    </citation>
    <scope>NUCLEOTIDE SEQUENCE [LARGE SCALE GENOMIC DNA]</scope>
    <source>
        <strain evidence="1 3">MDT1-10-3</strain>
    </source>
</reference>
<dbReference type="EMBL" id="JBGOGF010000005">
    <property type="protein sequence ID" value="MFA1771740.1"/>
    <property type="molecule type" value="Genomic_DNA"/>
</dbReference>
<proteinExistence type="predicted"/>
<dbReference type="PANTHER" id="PTHR47623:SF1">
    <property type="entry name" value="OS09G0287300 PROTEIN"/>
    <property type="match status" value="1"/>
</dbReference>
<dbReference type="Proteomes" id="UP000323866">
    <property type="component" value="Unassembled WGS sequence"/>
</dbReference>
<comment type="caution">
    <text evidence="1">The sequence shown here is derived from an EMBL/GenBank/DDBJ whole genome shotgun (WGS) entry which is preliminary data.</text>
</comment>
<dbReference type="RefSeq" id="WP_149099815.1">
    <property type="nucleotide sequence ID" value="NZ_BMMG01000006.1"/>
</dbReference>
<dbReference type="InterPro" id="IPR013078">
    <property type="entry name" value="His_Pase_superF_clade-1"/>
</dbReference>
<dbReference type="InterPro" id="IPR029033">
    <property type="entry name" value="His_PPase_superfam"/>
</dbReference>
<dbReference type="EMBL" id="VKKZ01000023">
    <property type="protein sequence ID" value="KAA6431795.1"/>
    <property type="molecule type" value="Genomic_DNA"/>
</dbReference>
<accession>A0A5M8Q793</accession>
<reference evidence="2 4" key="3">
    <citation type="submission" date="2024-08" db="EMBL/GenBank/DDBJ databases">
        <authorList>
            <person name="Wei W."/>
        </authorList>
    </citation>
    <scope>NUCLEOTIDE SEQUENCE [LARGE SCALE GENOMIC DNA]</scope>
    <source>
        <strain evidence="2 4">XU2</strain>
    </source>
</reference>
<organism evidence="1 3">
    <name type="scientific">Rufibacter glacialis</name>
    <dbReference type="NCBI Taxonomy" id="1259555"/>
    <lineage>
        <taxon>Bacteria</taxon>
        <taxon>Pseudomonadati</taxon>
        <taxon>Bacteroidota</taxon>
        <taxon>Cytophagia</taxon>
        <taxon>Cytophagales</taxon>
        <taxon>Hymenobacteraceae</taxon>
        <taxon>Rufibacter</taxon>
    </lineage>
</organism>
<reference evidence="1 3" key="1">
    <citation type="submission" date="2019-07" db="EMBL/GenBank/DDBJ databases">
        <authorList>
            <person name="Qu J.-H."/>
        </authorList>
    </citation>
    <scope>NUCLEOTIDE SEQUENCE [LARGE SCALE GENOMIC DNA]</scope>
    <source>
        <strain evidence="1 3">MDT1-10-3</strain>
    </source>
</reference>
<dbReference type="CDD" id="cd07067">
    <property type="entry name" value="HP_PGM_like"/>
    <property type="match status" value="1"/>
</dbReference>
<protein>
    <submittedName>
        <fullName evidence="1">Histidine phosphatase family protein</fullName>
    </submittedName>
</protein>